<dbReference type="Gene3D" id="3.30.429.10">
    <property type="entry name" value="Macrophage Migration Inhibitory Factor"/>
    <property type="match status" value="1"/>
</dbReference>
<dbReference type="EMBL" id="BSSQ01000008">
    <property type="protein sequence ID" value="GLX67651.1"/>
    <property type="molecule type" value="Genomic_DNA"/>
</dbReference>
<gene>
    <name evidence="1" type="ORF">MU1_19960</name>
</gene>
<sequence length="112" mass="12668">MPQLLFRGVPAEKLQTISQPLSEELALICECGTDNFTMEYVHTTAIYGGLAEGQSYPFVEVGWFERGQAVRDRFAKAVTEQLARIGVHELEVAFRTYREDSYYINGRPCSQA</sequence>
<dbReference type="RefSeq" id="WP_284238405.1">
    <property type="nucleotide sequence ID" value="NZ_BSSQ01000008.1"/>
</dbReference>
<proteinExistence type="predicted"/>
<dbReference type="Pfam" id="PF08921">
    <property type="entry name" value="DUF1904"/>
    <property type="match status" value="1"/>
</dbReference>
<comment type="caution">
    <text evidence="1">The sequence shown here is derived from an EMBL/GenBank/DDBJ whole genome shotgun (WGS) entry which is preliminary data.</text>
</comment>
<evidence type="ECO:0000313" key="1">
    <source>
        <dbReference type="EMBL" id="GLX67651.1"/>
    </source>
</evidence>
<name>A0ABQ6G9J9_9BACL</name>
<dbReference type="Proteomes" id="UP001157114">
    <property type="component" value="Unassembled WGS sequence"/>
</dbReference>
<protein>
    <recommendedName>
        <fullName evidence="3">DUF1904 family protein</fullName>
    </recommendedName>
</protein>
<accession>A0ABQ6G9J9</accession>
<dbReference type="InterPro" id="IPR015017">
    <property type="entry name" value="DUF1904"/>
</dbReference>
<organism evidence="1 2">
    <name type="scientific">Paenibacillus glycanilyticus</name>
    <dbReference type="NCBI Taxonomy" id="126569"/>
    <lineage>
        <taxon>Bacteria</taxon>
        <taxon>Bacillati</taxon>
        <taxon>Bacillota</taxon>
        <taxon>Bacilli</taxon>
        <taxon>Bacillales</taxon>
        <taxon>Paenibacillaceae</taxon>
        <taxon>Paenibacillus</taxon>
    </lineage>
</organism>
<keyword evidence="2" id="KW-1185">Reference proteome</keyword>
<reference evidence="1 2" key="1">
    <citation type="submission" date="2023-03" db="EMBL/GenBank/DDBJ databases">
        <title>Draft genome sequence of the bacteria which degrade cell wall of Tricholomamatutake.</title>
        <authorList>
            <person name="Konishi Y."/>
            <person name="Fukuta Y."/>
            <person name="Shirasaka N."/>
        </authorList>
    </citation>
    <scope>NUCLEOTIDE SEQUENCE [LARGE SCALE GENOMIC DNA]</scope>
    <source>
        <strain evidence="2">mu1</strain>
    </source>
</reference>
<dbReference type="InterPro" id="IPR014347">
    <property type="entry name" value="Tautomerase/MIF_sf"/>
</dbReference>
<dbReference type="SUPFAM" id="SSF55331">
    <property type="entry name" value="Tautomerase/MIF"/>
    <property type="match status" value="1"/>
</dbReference>
<evidence type="ECO:0008006" key="3">
    <source>
        <dbReference type="Google" id="ProtNLM"/>
    </source>
</evidence>
<evidence type="ECO:0000313" key="2">
    <source>
        <dbReference type="Proteomes" id="UP001157114"/>
    </source>
</evidence>